<comment type="caution">
    <text evidence="2">The sequence shown here is derived from an EMBL/GenBank/DDBJ whole genome shotgun (WGS) entry which is preliminary data.</text>
</comment>
<dbReference type="EMBL" id="JAVYJV010000020">
    <property type="protein sequence ID" value="KAK4344299.1"/>
    <property type="molecule type" value="Genomic_DNA"/>
</dbReference>
<evidence type="ECO:0000313" key="2">
    <source>
        <dbReference type="EMBL" id="KAK4344299.1"/>
    </source>
</evidence>
<feature type="domain" description="RNase H type-1" evidence="1">
    <location>
        <begin position="4"/>
        <end position="84"/>
    </location>
</feature>
<dbReference type="AlphaFoldDB" id="A0AAE1R3W5"/>
<dbReference type="InterPro" id="IPR036397">
    <property type="entry name" value="RNaseH_sf"/>
</dbReference>
<protein>
    <recommendedName>
        <fullName evidence="1">RNase H type-1 domain-containing protein</fullName>
    </recommendedName>
</protein>
<organism evidence="2 3">
    <name type="scientific">Anisodus tanguticus</name>
    <dbReference type="NCBI Taxonomy" id="243964"/>
    <lineage>
        <taxon>Eukaryota</taxon>
        <taxon>Viridiplantae</taxon>
        <taxon>Streptophyta</taxon>
        <taxon>Embryophyta</taxon>
        <taxon>Tracheophyta</taxon>
        <taxon>Spermatophyta</taxon>
        <taxon>Magnoliopsida</taxon>
        <taxon>eudicotyledons</taxon>
        <taxon>Gunneridae</taxon>
        <taxon>Pentapetalae</taxon>
        <taxon>asterids</taxon>
        <taxon>lamiids</taxon>
        <taxon>Solanales</taxon>
        <taxon>Solanaceae</taxon>
        <taxon>Solanoideae</taxon>
        <taxon>Hyoscyameae</taxon>
        <taxon>Anisodus</taxon>
    </lineage>
</organism>
<name>A0AAE1R3W5_9SOLA</name>
<keyword evidence="3" id="KW-1185">Reference proteome</keyword>
<dbReference type="SUPFAM" id="SSF53098">
    <property type="entry name" value="Ribonuclease H-like"/>
    <property type="match status" value="1"/>
</dbReference>
<dbReference type="PANTHER" id="PTHR47723">
    <property type="entry name" value="OS05G0353850 PROTEIN"/>
    <property type="match status" value="1"/>
</dbReference>
<dbReference type="InterPro" id="IPR044730">
    <property type="entry name" value="RNase_H-like_dom_plant"/>
</dbReference>
<dbReference type="PANTHER" id="PTHR47723:SF19">
    <property type="entry name" value="POLYNUCLEOTIDYL TRANSFERASE, RIBONUCLEASE H-LIKE SUPERFAMILY PROTEIN"/>
    <property type="match status" value="1"/>
</dbReference>
<evidence type="ECO:0000313" key="3">
    <source>
        <dbReference type="Proteomes" id="UP001291623"/>
    </source>
</evidence>
<dbReference type="CDD" id="cd06222">
    <property type="entry name" value="RNase_H_like"/>
    <property type="match status" value="1"/>
</dbReference>
<evidence type="ECO:0000259" key="1">
    <source>
        <dbReference type="Pfam" id="PF13456"/>
    </source>
</evidence>
<dbReference type="Pfam" id="PF13456">
    <property type="entry name" value="RVT_3"/>
    <property type="match status" value="1"/>
</dbReference>
<accession>A0AAE1R3W5</accession>
<gene>
    <name evidence="2" type="ORF">RND71_037393</name>
</gene>
<dbReference type="InterPro" id="IPR002156">
    <property type="entry name" value="RNaseH_domain"/>
</dbReference>
<dbReference type="InterPro" id="IPR012337">
    <property type="entry name" value="RNaseH-like_sf"/>
</dbReference>
<dbReference type="GO" id="GO:0004523">
    <property type="term" value="F:RNA-DNA hybrid ribonuclease activity"/>
    <property type="evidence" value="ECO:0007669"/>
    <property type="project" value="InterPro"/>
</dbReference>
<sequence length="85" mass="9328">MGSVKINVAGIGGIIRDNNSNFIQAFSKPVHCGNNNQTEAIAARFTFQWSLAEGFDNVTVEMDSLIIINMLNNNSSDNLNLKRVI</sequence>
<reference evidence="2" key="1">
    <citation type="submission" date="2023-12" db="EMBL/GenBank/DDBJ databases">
        <title>Genome assembly of Anisodus tanguticus.</title>
        <authorList>
            <person name="Wang Y.-J."/>
        </authorList>
    </citation>
    <scope>NUCLEOTIDE SEQUENCE</scope>
    <source>
        <strain evidence="2">KB-2021</strain>
        <tissue evidence="2">Leaf</tissue>
    </source>
</reference>
<dbReference type="Gene3D" id="3.30.420.10">
    <property type="entry name" value="Ribonuclease H-like superfamily/Ribonuclease H"/>
    <property type="match status" value="1"/>
</dbReference>
<dbReference type="Proteomes" id="UP001291623">
    <property type="component" value="Unassembled WGS sequence"/>
</dbReference>
<dbReference type="GO" id="GO:0003676">
    <property type="term" value="F:nucleic acid binding"/>
    <property type="evidence" value="ECO:0007669"/>
    <property type="project" value="InterPro"/>
</dbReference>
<dbReference type="InterPro" id="IPR053151">
    <property type="entry name" value="RNase_H-like"/>
</dbReference>
<proteinExistence type="predicted"/>